<sequence length="182" mass="20227">RTRSNTKRPIQTVSGVSGTPFSYGSGHIRPNRAVDPGLVYDLTVHDYLDFLCSTGANEIQVSNFANDGYKCKKIRLLNFNYPAITIPKLARPVTVTRTVKNVGSPGTYTVKIIAPLGVTVNVTPKCLKFEKIGEEKTFKVTLKLRESYVIDKHVFGKLIWSDGVHYVRSPVVVMEGSKRLVN</sequence>
<evidence type="ECO:0000259" key="5">
    <source>
        <dbReference type="Pfam" id="PF17766"/>
    </source>
</evidence>
<dbReference type="EMBL" id="JAJJMA010310818">
    <property type="protein sequence ID" value="MCL7049003.1"/>
    <property type="molecule type" value="Genomic_DNA"/>
</dbReference>
<protein>
    <recommendedName>
        <fullName evidence="5">Subtilisin-like protease fibronectin type-III domain-containing protein</fullName>
    </recommendedName>
</protein>
<dbReference type="Gene3D" id="2.60.40.2310">
    <property type="match status" value="1"/>
</dbReference>
<keyword evidence="4" id="KW-0720">Serine protease</keyword>
<dbReference type="InterPro" id="IPR041469">
    <property type="entry name" value="Subtilisin-like_FN3"/>
</dbReference>
<evidence type="ECO:0000256" key="2">
    <source>
        <dbReference type="ARBA" id="ARBA00022670"/>
    </source>
</evidence>
<dbReference type="EMBL" id="JAJJMA010330662">
    <property type="protein sequence ID" value="MCL7050688.1"/>
    <property type="molecule type" value="Genomic_DNA"/>
</dbReference>
<keyword evidence="8" id="KW-1185">Reference proteome</keyword>
<dbReference type="InterPro" id="IPR045051">
    <property type="entry name" value="SBT"/>
</dbReference>
<evidence type="ECO:0000256" key="4">
    <source>
        <dbReference type="ARBA" id="ARBA00022825"/>
    </source>
</evidence>
<evidence type="ECO:0000313" key="8">
    <source>
        <dbReference type="Proteomes" id="UP001177140"/>
    </source>
</evidence>
<comment type="caution">
    <text evidence="6">The sequence shown here is derived from an EMBL/GenBank/DDBJ whole genome shotgun (WGS) entry which is preliminary data.</text>
</comment>
<dbReference type="Pfam" id="PF17766">
    <property type="entry name" value="fn3_6"/>
    <property type="match status" value="1"/>
</dbReference>
<keyword evidence="3" id="KW-0732">Signal</keyword>
<reference evidence="6" key="1">
    <citation type="submission" date="2022-03" db="EMBL/GenBank/DDBJ databases">
        <title>A functionally conserved STORR gene fusion in Papaver species that diverged 16.8 million years ago.</title>
        <authorList>
            <person name="Catania T."/>
        </authorList>
    </citation>
    <scope>NUCLEOTIDE SEQUENCE</scope>
    <source>
        <strain evidence="6">S-191538</strain>
    </source>
</reference>
<evidence type="ECO:0000313" key="7">
    <source>
        <dbReference type="EMBL" id="MCL7050688.1"/>
    </source>
</evidence>
<comment type="similarity">
    <text evidence="1">Belongs to the peptidase S8 family.</text>
</comment>
<feature type="non-terminal residue" evidence="6">
    <location>
        <position position="1"/>
    </location>
</feature>
<evidence type="ECO:0000256" key="3">
    <source>
        <dbReference type="ARBA" id="ARBA00022729"/>
    </source>
</evidence>
<keyword evidence="4" id="KW-0378">Hydrolase</keyword>
<dbReference type="Proteomes" id="UP001177140">
    <property type="component" value="Unassembled WGS sequence"/>
</dbReference>
<proteinExistence type="inferred from homology"/>
<dbReference type="GO" id="GO:0006508">
    <property type="term" value="P:proteolysis"/>
    <property type="evidence" value="ECO:0007669"/>
    <property type="project" value="UniProtKB-KW"/>
</dbReference>
<keyword evidence="2" id="KW-0645">Protease</keyword>
<gene>
    <name evidence="6" type="ORF">MKW94_010845</name>
    <name evidence="7" type="ORF">MKW94_014842</name>
</gene>
<dbReference type="GO" id="GO:0008236">
    <property type="term" value="F:serine-type peptidase activity"/>
    <property type="evidence" value="ECO:0007669"/>
    <property type="project" value="UniProtKB-KW"/>
</dbReference>
<dbReference type="PANTHER" id="PTHR10795">
    <property type="entry name" value="PROPROTEIN CONVERTASE SUBTILISIN/KEXIN"/>
    <property type="match status" value="1"/>
</dbReference>
<dbReference type="FunFam" id="2.60.40.2310:FF:000001">
    <property type="entry name" value="Subtilisin-like protease SBT1.5"/>
    <property type="match status" value="1"/>
</dbReference>
<dbReference type="AlphaFoldDB" id="A0AA42B2H7"/>
<evidence type="ECO:0000256" key="1">
    <source>
        <dbReference type="ARBA" id="ARBA00011073"/>
    </source>
</evidence>
<feature type="domain" description="Subtilisin-like protease fibronectin type-III" evidence="5">
    <location>
        <begin position="78"/>
        <end position="173"/>
    </location>
</feature>
<evidence type="ECO:0000313" key="6">
    <source>
        <dbReference type="EMBL" id="MCL7049003.1"/>
    </source>
</evidence>
<name>A0AA42B2H7_PAPNU</name>
<organism evidence="6 8">
    <name type="scientific">Papaver nudicaule</name>
    <name type="common">Iceland poppy</name>
    <dbReference type="NCBI Taxonomy" id="74823"/>
    <lineage>
        <taxon>Eukaryota</taxon>
        <taxon>Viridiplantae</taxon>
        <taxon>Streptophyta</taxon>
        <taxon>Embryophyta</taxon>
        <taxon>Tracheophyta</taxon>
        <taxon>Spermatophyta</taxon>
        <taxon>Magnoliopsida</taxon>
        <taxon>Ranunculales</taxon>
        <taxon>Papaveraceae</taxon>
        <taxon>Papaveroideae</taxon>
        <taxon>Papaver</taxon>
    </lineage>
</organism>
<accession>A0AA42B2H7</accession>